<evidence type="ECO:0000256" key="1">
    <source>
        <dbReference type="SAM" id="SignalP"/>
    </source>
</evidence>
<feature type="domain" description="IPT/TIG" evidence="2">
    <location>
        <begin position="127"/>
        <end position="201"/>
    </location>
</feature>
<dbReference type="Pfam" id="PF01833">
    <property type="entry name" value="TIG"/>
    <property type="match status" value="2"/>
</dbReference>
<dbReference type="InterPro" id="IPR025975">
    <property type="entry name" value="Polysacc_lyase"/>
</dbReference>
<dbReference type="AlphaFoldDB" id="A0A415HLH5"/>
<dbReference type="InterPro" id="IPR014756">
    <property type="entry name" value="Ig_E-set"/>
</dbReference>
<dbReference type="InterPro" id="IPR013783">
    <property type="entry name" value="Ig-like_fold"/>
</dbReference>
<accession>A0A415HLH5</accession>
<name>A0A415HLH5_9BACE</name>
<protein>
    <recommendedName>
        <fullName evidence="2">IPT/TIG domain-containing protein</fullName>
    </recommendedName>
</protein>
<reference evidence="3 4" key="1">
    <citation type="submission" date="2018-08" db="EMBL/GenBank/DDBJ databases">
        <title>A genome reference for cultivated species of the human gut microbiota.</title>
        <authorList>
            <person name="Zou Y."/>
            <person name="Xue W."/>
            <person name="Luo G."/>
        </authorList>
    </citation>
    <scope>NUCLEOTIDE SEQUENCE [LARGE SCALE GENOMIC DNA]</scope>
    <source>
        <strain evidence="3 4">AF39-6AC</strain>
    </source>
</reference>
<feature type="chain" id="PRO_5019021060" description="IPT/TIG domain-containing protein" evidence="1">
    <location>
        <begin position="28"/>
        <end position="610"/>
    </location>
</feature>
<keyword evidence="1" id="KW-0732">Signal</keyword>
<organism evidence="3 4">
    <name type="scientific">Bacteroides xylanisolvens</name>
    <dbReference type="NCBI Taxonomy" id="371601"/>
    <lineage>
        <taxon>Bacteria</taxon>
        <taxon>Pseudomonadati</taxon>
        <taxon>Bacteroidota</taxon>
        <taxon>Bacteroidia</taxon>
        <taxon>Bacteroidales</taxon>
        <taxon>Bacteroidaceae</taxon>
        <taxon>Bacteroides</taxon>
    </lineage>
</organism>
<dbReference type="PROSITE" id="PS51257">
    <property type="entry name" value="PROKAR_LIPOPROTEIN"/>
    <property type="match status" value="1"/>
</dbReference>
<evidence type="ECO:0000259" key="2">
    <source>
        <dbReference type="Pfam" id="PF01833"/>
    </source>
</evidence>
<evidence type="ECO:0000313" key="3">
    <source>
        <dbReference type="EMBL" id="RHK94143.1"/>
    </source>
</evidence>
<comment type="caution">
    <text evidence="3">The sequence shown here is derived from an EMBL/GenBank/DDBJ whole genome shotgun (WGS) entry which is preliminary data.</text>
</comment>
<gene>
    <name evidence="3" type="ORF">DW042_15125</name>
</gene>
<dbReference type="EMBL" id="QROC01000019">
    <property type="protein sequence ID" value="RHK94143.1"/>
    <property type="molecule type" value="Genomic_DNA"/>
</dbReference>
<dbReference type="SUPFAM" id="SSF81296">
    <property type="entry name" value="E set domains"/>
    <property type="match status" value="1"/>
</dbReference>
<sequence length="610" mass="66984">MNMKKLFNSIMICVLLFSSTFIGTACSDDDKNGSNKYPVPVISEFSPSEGLPTSVVTIKGANFGTERTERVGRVYFGGVEATDYESWSDNEIKVRVPQKGITGNITLWVWKNHTETTDEFICVPGAEITSINPSPTFPGSQITINGKNFQYFIDKGVTAQDVVVEFCAEEGITKATADALTATSVTVTVPTDAKGGAITIDFDGYQKVSGPELPLVGDLNLPLINYLETSGTITIEEGGIGSTKDGAYVIYQFDAPATGLFDVYLMTGTTKDGSSLNVNIGDNLNTLKTAALNETLTHAMKNTGSWATNWKDQWGAFYLEEGKTYYLKITFLQVGTTWVGNVGEIGLTLSTDQNQTPVNGVKPGADYVIYKHDFNSGTSYLPFTDAWAWEPNYIKIVDKYLEFYYNYKALLEDDRRMRRGAEVTCNFKTTTEGWYGFKVYLPEGKFPMNESGIIIAQIFGQGCKNSWAGHLSIDQGILKLSHRHALIDPVVGIVGKLETNKWYSVVVYFKAGRNNKGHLKAWIGDDMVEGSPAYDSGNCNFGFAHWIDDDTLDDTGNNSECVGYNGTYDALGCKFGLYVTNKVDMTIRFDDLKALEGNPAGAFDIVKPGK</sequence>
<dbReference type="Gene3D" id="2.60.120.200">
    <property type="match status" value="1"/>
</dbReference>
<proteinExistence type="predicted"/>
<dbReference type="Gene3D" id="2.60.120.260">
    <property type="entry name" value="Galactose-binding domain-like"/>
    <property type="match status" value="1"/>
</dbReference>
<dbReference type="Pfam" id="PF14099">
    <property type="entry name" value="Polysacc_lyase"/>
    <property type="match status" value="1"/>
</dbReference>
<dbReference type="Gene3D" id="2.60.40.10">
    <property type="entry name" value="Immunoglobulins"/>
    <property type="match status" value="2"/>
</dbReference>
<feature type="domain" description="IPT/TIG" evidence="2">
    <location>
        <begin position="40"/>
        <end position="112"/>
    </location>
</feature>
<feature type="signal peptide" evidence="1">
    <location>
        <begin position="1"/>
        <end position="27"/>
    </location>
</feature>
<dbReference type="InterPro" id="IPR002909">
    <property type="entry name" value="IPT_dom"/>
</dbReference>
<evidence type="ECO:0000313" key="4">
    <source>
        <dbReference type="Proteomes" id="UP000284417"/>
    </source>
</evidence>
<dbReference type="Proteomes" id="UP000284417">
    <property type="component" value="Unassembled WGS sequence"/>
</dbReference>